<dbReference type="PANTHER" id="PTHR30408">
    <property type="entry name" value="TYPE-1 RESTRICTION ENZYME ECOKI SPECIFICITY PROTEIN"/>
    <property type="match status" value="1"/>
</dbReference>
<evidence type="ECO:0000313" key="6">
    <source>
        <dbReference type="Proteomes" id="UP000265489"/>
    </source>
</evidence>
<evidence type="ECO:0000256" key="2">
    <source>
        <dbReference type="ARBA" id="ARBA00022747"/>
    </source>
</evidence>
<comment type="caution">
    <text evidence="5">The sequence shown here is derived from an EMBL/GenBank/DDBJ whole genome shotgun (WGS) entry which is preliminary data.</text>
</comment>
<evidence type="ECO:0000259" key="4">
    <source>
        <dbReference type="Pfam" id="PF01420"/>
    </source>
</evidence>
<dbReference type="Gene3D" id="3.90.220.20">
    <property type="entry name" value="DNA methylase specificity domains"/>
    <property type="match status" value="2"/>
</dbReference>
<dbReference type="GO" id="GO:0003677">
    <property type="term" value="F:DNA binding"/>
    <property type="evidence" value="ECO:0007669"/>
    <property type="project" value="UniProtKB-KW"/>
</dbReference>
<dbReference type="EMBL" id="QRYQ01000018">
    <property type="protein sequence ID" value="RGU90346.1"/>
    <property type="molecule type" value="Genomic_DNA"/>
</dbReference>
<keyword evidence="5" id="KW-0255">Endonuclease</keyword>
<evidence type="ECO:0000256" key="1">
    <source>
        <dbReference type="ARBA" id="ARBA00010923"/>
    </source>
</evidence>
<dbReference type="PANTHER" id="PTHR30408:SF12">
    <property type="entry name" value="TYPE I RESTRICTION ENZYME MJAVIII SPECIFICITY SUBUNIT"/>
    <property type="match status" value="1"/>
</dbReference>
<evidence type="ECO:0000256" key="3">
    <source>
        <dbReference type="ARBA" id="ARBA00023125"/>
    </source>
</evidence>
<dbReference type="InterPro" id="IPR000055">
    <property type="entry name" value="Restrct_endonuc_typeI_TRD"/>
</dbReference>
<reference evidence="5 6" key="1">
    <citation type="submission" date="2018-08" db="EMBL/GenBank/DDBJ databases">
        <title>A genome reference for cultivated species of the human gut microbiota.</title>
        <authorList>
            <person name="Zou Y."/>
            <person name="Xue W."/>
            <person name="Luo G."/>
        </authorList>
    </citation>
    <scope>NUCLEOTIDE SEQUENCE [LARGE SCALE GENOMIC DNA]</scope>
    <source>
        <strain evidence="5 6">AF15-20</strain>
    </source>
</reference>
<comment type="similarity">
    <text evidence="1">Belongs to the type-I restriction system S methylase family.</text>
</comment>
<accession>A0A395W7J9</accession>
<dbReference type="RefSeq" id="WP_118325561.1">
    <property type="nucleotide sequence ID" value="NZ_QRYQ01000018.1"/>
</dbReference>
<dbReference type="CDD" id="cd17524">
    <property type="entry name" value="RMtype1_S_EcoUTORF5051P-TRD2-CR2_like"/>
    <property type="match status" value="1"/>
</dbReference>
<keyword evidence="3" id="KW-0238">DNA-binding</keyword>
<dbReference type="InterPro" id="IPR044946">
    <property type="entry name" value="Restrct_endonuc_typeI_TRD_sf"/>
</dbReference>
<dbReference type="Pfam" id="PF01420">
    <property type="entry name" value="Methylase_S"/>
    <property type="match status" value="2"/>
</dbReference>
<dbReference type="GO" id="GO:0009307">
    <property type="term" value="P:DNA restriction-modification system"/>
    <property type="evidence" value="ECO:0007669"/>
    <property type="project" value="UniProtKB-KW"/>
</dbReference>
<protein>
    <submittedName>
        <fullName evidence="5">Restriction endonuclease subunit S</fullName>
    </submittedName>
</protein>
<organism evidence="5 6">
    <name type="scientific">Holdemanella biformis</name>
    <dbReference type="NCBI Taxonomy" id="1735"/>
    <lineage>
        <taxon>Bacteria</taxon>
        <taxon>Bacillati</taxon>
        <taxon>Bacillota</taxon>
        <taxon>Erysipelotrichia</taxon>
        <taxon>Erysipelotrichales</taxon>
        <taxon>Erysipelotrichaceae</taxon>
        <taxon>Holdemanella</taxon>
    </lineage>
</organism>
<dbReference type="SUPFAM" id="SSF116734">
    <property type="entry name" value="DNA methylase specificity domain"/>
    <property type="match status" value="2"/>
</dbReference>
<keyword evidence="5" id="KW-0378">Hydrolase</keyword>
<keyword evidence="5" id="KW-0540">Nuclease</keyword>
<proteinExistence type="inferred from homology"/>
<name>A0A395W7J9_9FIRM</name>
<dbReference type="Proteomes" id="UP000265489">
    <property type="component" value="Unassembled WGS sequence"/>
</dbReference>
<dbReference type="InterPro" id="IPR052021">
    <property type="entry name" value="Type-I_RS_S_subunit"/>
</dbReference>
<dbReference type="GO" id="GO:0004519">
    <property type="term" value="F:endonuclease activity"/>
    <property type="evidence" value="ECO:0007669"/>
    <property type="project" value="UniProtKB-KW"/>
</dbReference>
<keyword evidence="2" id="KW-0680">Restriction system</keyword>
<evidence type="ECO:0000313" key="5">
    <source>
        <dbReference type="EMBL" id="RGU90346.1"/>
    </source>
</evidence>
<feature type="domain" description="Type I restriction modification DNA specificity" evidence="4">
    <location>
        <begin position="2"/>
        <end position="153"/>
    </location>
</feature>
<dbReference type="AlphaFoldDB" id="A0A395W7J9"/>
<gene>
    <name evidence="5" type="ORF">DWW32_09105</name>
</gene>
<sequence>MKVKVGEITKIKTGKLDANASSADGKYPFFTCSKDPLRINSYSYDCECVLVAGNGDLNVKYYNGKFDAYQRTYIIEDNSNGLLYMPYLYHFLEGYIGELRKQSIGGVIKYIKLGNLTDVLVELPSIEEQKYIVNLMNISLELIELRKKTIDKLDSLVKARFIEMFGRPFINNLNWESKQIKNVVNEVKYGTSKPSVENGKYKYLRMNNLTYDGRFDLTDLKFISLDNDELEKCVVRKGDVLFNRTNSLDLIGKTAEFDFNEDMVIAGYIIRIRLKETIVPKFFSMYMNTDEMKLHLRTIAKGAVNQANINAQELQEIPIYLPPIELQNQFVNFVRQVDKSREAVKKSLEKTQQLYDSLMQEYFG</sequence>
<feature type="domain" description="Type I restriction modification DNA specificity" evidence="4">
    <location>
        <begin position="174"/>
        <end position="346"/>
    </location>
</feature>